<dbReference type="PROSITE" id="PS51257">
    <property type="entry name" value="PROKAR_LIPOPROTEIN"/>
    <property type="match status" value="1"/>
</dbReference>
<dbReference type="SUPFAM" id="SSF53756">
    <property type="entry name" value="UDP-Glycosyltransferase/glycogen phosphorylase"/>
    <property type="match status" value="1"/>
</dbReference>
<evidence type="ECO:0000313" key="2">
    <source>
        <dbReference type="EMBL" id="JAC71256.1"/>
    </source>
</evidence>
<proteinExistence type="predicted"/>
<keyword evidence="1" id="KW-0812">Transmembrane</keyword>
<accession>A0A061RL57</accession>
<protein>
    <recommendedName>
        <fullName evidence="3">Glycosyl transferase family 1 domain-containing protein</fullName>
    </recommendedName>
</protein>
<keyword evidence="1" id="KW-1133">Transmembrane helix</keyword>
<evidence type="ECO:0008006" key="3">
    <source>
        <dbReference type="Google" id="ProtNLM"/>
    </source>
</evidence>
<dbReference type="AlphaFoldDB" id="A0A061RL57"/>
<reference evidence="2" key="1">
    <citation type="submission" date="2014-05" db="EMBL/GenBank/DDBJ databases">
        <title>The transcriptome of the halophilic microalga Tetraselmis sp. GSL018 isolated from the Great Salt Lake, Utah.</title>
        <authorList>
            <person name="Jinkerson R.E."/>
            <person name="D'Adamo S."/>
            <person name="Posewitz M.C."/>
        </authorList>
    </citation>
    <scope>NUCLEOTIDE SEQUENCE</scope>
    <source>
        <strain evidence="2">GSL018</strain>
    </source>
</reference>
<dbReference type="PANTHER" id="PTHR12526">
    <property type="entry name" value="GLYCOSYLTRANSFERASE"/>
    <property type="match status" value="1"/>
</dbReference>
<evidence type="ECO:0000256" key="1">
    <source>
        <dbReference type="SAM" id="Phobius"/>
    </source>
</evidence>
<name>A0A061RL57_9CHLO</name>
<dbReference type="Pfam" id="PF13692">
    <property type="entry name" value="Glyco_trans_1_4"/>
    <property type="match status" value="1"/>
</dbReference>
<organism evidence="2">
    <name type="scientific">Tetraselmis sp. GSL018</name>
    <dbReference type="NCBI Taxonomy" id="582737"/>
    <lineage>
        <taxon>Eukaryota</taxon>
        <taxon>Viridiplantae</taxon>
        <taxon>Chlorophyta</taxon>
        <taxon>core chlorophytes</taxon>
        <taxon>Chlorodendrophyceae</taxon>
        <taxon>Chlorodendrales</taxon>
        <taxon>Chlorodendraceae</taxon>
        <taxon>Tetraselmis</taxon>
    </lineage>
</organism>
<dbReference type="CDD" id="cd03801">
    <property type="entry name" value="GT4_PimA-like"/>
    <property type="match status" value="1"/>
</dbReference>
<sequence length="982" mass="110817">MFRRRSDKDVQKQGAAIVKTSHVLSCLTFALACLVTWSFSKLYALRFSYENLGSGIGIRSTVSEQKTLVVYVYWEKDEIYKENLEFFLRHGVKETQTVDYLFVVNGHHTVVFPEYYNLKVLVRKNKCFDFGSWFVGLQTVSSHDYAFYFFINTSVRGPFLPSYFPSDMTWLDIFTGKFSETVKLVGLTINCPDGVGRRVPHVQSMFFVLDKVSLHIALKTGAFRCAASKQQSLYSEGAISQAILKSGYNIDVVQQKYAGVDWQEQMKLPNPCEGITRDIFLGPGMYDGMTAHPMEMVFMKVNRPGFMELVNQYSEWADIEAEYEGTIDPRIKKAKEEAAKHTPVSVKLVTRSLSFGMDDQMLFDLANHLQETGDFAVTVLALSAGDQRGEWEGTGSTVRVLSRDAAKEITKEMETADAVLFGTLDLPAGFVESLEPHHWKRIAWNIGEADPRRHPVPVELVIQKAARVIFPSRSLSVTLSKLDYGNFRTILSWTGTKVKAERGAARQAHGIDGAAFVVSCMGPLSPSNDQISLVRAVDTAISREPELQGKLRVLLVGRDGSFPGYESEVEATVDSHRLTDVVTILPPPDRDWPILADTDLFVSMSNHTAPQLSAVRAMAAGVPTVSVSGCGVGEMVLNRVDGFLVPPGDSYTLGSLIVEAFNSTRGASAGDKACKQVAQAGKETAKKRFSRVRGVRQYEELLRGIHKDWKEPDAENPLSNGKTCIVVRTFHEHGSGLFDLESMLRSLKAQENGNWEAIISVTDTNPFPNLMRIIDNVDDLRLRYVHLGSRFYDHNMSAYDLTDELISHCSPDASWLLVTNGDNRYLPQFLNHTDTDFDLIAYDWYTRYMYINDPETRGELCTRWHWGQCKVNIVRYWHTDLGANLLNLRRWRREDRLFHVLPSDAAQDSRMMEILVREGWYVNHVHDCLYHHSPNPILCHELGGVWFETKHQCITPEAGDALIAEGYIRYTAHKLPFTCIQH</sequence>
<gene>
    <name evidence="2" type="ORF">TSPGSL018_2318</name>
</gene>
<feature type="transmembrane region" description="Helical" evidence="1">
    <location>
        <begin position="21"/>
        <end position="39"/>
    </location>
</feature>
<dbReference type="EMBL" id="GBEZ01014853">
    <property type="protein sequence ID" value="JAC71256.1"/>
    <property type="molecule type" value="Transcribed_RNA"/>
</dbReference>
<dbReference type="Gene3D" id="3.40.50.2000">
    <property type="entry name" value="Glycogen Phosphorylase B"/>
    <property type="match status" value="1"/>
</dbReference>
<keyword evidence="1" id="KW-0472">Membrane</keyword>
<dbReference type="PANTHER" id="PTHR12526:SF630">
    <property type="entry name" value="GLYCOSYLTRANSFERASE"/>
    <property type="match status" value="1"/>
</dbReference>